<evidence type="ECO:0000313" key="2">
    <source>
        <dbReference type="EMBL" id="ABA96846.1"/>
    </source>
</evidence>
<proteinExistence type="predicted"/>
<accession>Q2QVA1</accession>
<dbReference type="EMBL" id="DP000011">
    <property type="protein sequence ID" value="ABA96846.1"/>
    <property type="molecule type" value="Genomic_DNA"/>
</dbReference>
<gene>
    <name evidence="2" type="ordered locus">LOC_Os12g13520</name>
</gene>
<feature type="compositionally biased region" description="Basic and acidic residues" evidence="1">
    <location>
        <begin position="50"/>
        <end position="62"/>
    </location>
</feature>
<evidence type="ECO:0000256" key="1">
    <source>
        <dbReference type="SAM" id="MobiDB-lite"/>
    </source>
</evidence>
<reference evidence="2" key="1">
    <citation type="journal article" date="2005" name="BMC Biol.">
        <title>The sequence of rice chromosomes 11 and 12, rich in disease resistance genes and recent gene duplications.</title>
        <authorList>
            <consortium name="The rice chromosomes 11 and 12 sequencing consortia"/>
        </authorList>
    </citation>
    <scope>NUCLEOTIDE SEQUENCE [LARGE SCALE GENOMIC DNA]</scope>
</reference>
<sequence>MVDSVHRSTGARAHHVEDHVAATTARRGEVAKAWRRGGATWDTSAGRRQSHVDDPDRPEGDRAATASGNGKTRRPTGRGATASSPEVAGDDHRRDGTRERQRREAEEGDGELTKRTRHEGGAGERPTTRKGDGVSSGRHGYGGPMAVRERGVADDNWKSLRRTKGGLEEGEDGHGEGQ</sequence>
<feature type="region of interest" description="Disordered" evidence="1">
    <location>
        <begin position="1"/>
        <end position="178"/>
    </location>
</feature>
<feature type="compositionally biased region" description="Basic and acidic residues" evidence="1">
    <location>
        <begin position="147"/>
        <end position="158"/>
    </location>
</feature>
<name>Q2QVA1_ORYSJ</name>
<organism evidence="2">
    <name type="scientific">Oryza sativa subsp. japonica</name>
    <name type="common">Rice</name>
    <dbReference type="NCBI Taxonomy" id="39947"/>
    <lineage>
        <taxon>Eukaryota</taxon>
        <taxon>Viridiplantae</taxon>
        <taxon>Streptophyta</taxon>
        <taxon>Embryophyta</taxon>
        <taxon>Tracheophyta</taxon>
        <taxon>Spermatophyta</taxon>
        <taxon>Magnoliopsida</taxon>
        <taxon>Liliopsida</taxon>
        <taxon>Poales</taxon>
        <taxon>Poaceae</taxon>
        <taxon>BOP clade</taxon>
        <taxon>Oryzoideae</taxon>
        <taxon>Oryzeae</taxon>
        <taxon>Oryzinae</taxon>
        <taxon>Oryza</taxon>
        <taxon>Oryza sativa</taxon>
    </lineage>
</organism>
<feature type="compositionally biased region" description="Basic and acidic residues" evidence="1">
    <location>
        <begin position="14"/>
        <end position="32"/>
    </location>
</feature>
<reference evidence="2" key="2">
    <citation type="submission" date="2005-04" db="EMBL/GenBank/DDBJ databases">
        <authorList>
            <person name="Buell C.R."/>
            <person name="Wing R.A."/>
            <person name="McCombie W.A."/>
            <person name="Ouyang S."/>
        </authorList>
    </citation>
    <scope>NUCLEOTIDE SEQUENCE</scope>
</reference>
<dbReference type="AlphaFoldDB" id="Q2QVA1"/>
<reference evidence="2" key="3">
    <citation type="submission" date="2006-01" db="EMBL/GenBank/DDBJ databases">
        <authorList>
            <person name="Buell R."/>
        </authorList>
    </citation>
    <scope>NUCLEOTIDE SEQUENCE</scope>
</reference>
<feature type="compositionally biased region" description="Basic and acidic residues" evidence="1">
    <location>
        <begin position="89"/>
        <end position="132"/>
    </location>
</feature>
<protein>
    <submittedName>
        <fullName evidence="2">Uncharacterized protein</fullName>
    </submittedName>
</protein>